<accession>A0AAN8G5Y1</accession>
<dbReference type="Pfam" id="PF00069">
    <property type="entry name" value="Pkinase"/>
    <property type="match status" value="1"/>
</dbReference>
<evidence type="ECO:0000256" key="6">
    <source>
        <dbReference type="ARBA" id="ARBA00022840"/>
    </source>
</evidence>
<protein>
    <recommendedName>
        <fullName evidence="1">non-specific serine/threonine protein kinase</fullName>
        <ecNumber evidence="1">2.7.11.1</ecNumber>
    </recommendedName>
</protein>
<keyword evidence="5" id="KW-0418">Kinase</keyword>
<dbReference type="EMBL" id="WIXE01010549">
    <property type="protein sequence ID" value="KAK5977483.1"/>
    <property type="molecule type" value="Genomic_DNA"/>
</dbReference>
<evidence type="ECO:0000256" key="5">
    <source>
        <dbReference type="ARBA" id="ARBA00022777"/>
    </source>
</evidence>
<dbReference type="InterPro" id="IPR011009">
    <property type="entry name" value="Kinase-like_dom_sf"/>
</dbReference>
<evidence type="ECO:0000256" key="4">
    <source>
        <dbReference type="ARBA" id="ARBA00022741"/>
    </source>
</evidence>
<dbReference type="EC" id="2.7.11.1" evidence="1"/>
<keyword evidence="3" id="KW-0808">Transferase</keyword>
<feature type="compositionally biased region" description="Basic and acidic residues" evidence="8">
    <location>
        <begin position="1283"/>
        <end position="1327"/>
    </location>
</feature>
<organism evidence="10 11">
    <name type="scientific">Trichostrongylus colubriformis</name>
    <name type="common">Black scour worm</name>
    <dbReference type="NCBI Taxonomy" id="6319"/>
    <lineage>
        <taxon>Eukaryota</taxon>
        <taxon>Metazoa</taxon>
        <taxon>Ecdysozoa</taxon>
        <taxon>Nematoda</taxon>
        <taxon>Chromadorea</taxon>
        <taxon>Rhabditida</taxon>
        <taxon>Rhabditina</taxon>
        <taxon>Rhabditomorpha</taxon>
        <taxon>Strongyloidea</taxon>
        <taxon>Trichostrongylidae</taxon>
        <taxon>Trichostrongylus</taxon>
    </lineage>
</organism>
<comment type="caution">
    <text evidence="10">The sequence shown here is derived from an EMBL/GenBank/DDBJ whole genome shotgun (WGS) entry which is preliminary data.</text>
</comment>
<feature type="region of interest" description="Disordered" evidence="8">
    <location>
        <begin position="1206"/>
        <end position="1373"/>
    </location>
</feature>
<feature type="compositionally biased region" description="Basic and acidic residues" evidence="8">
    <location>
        <begin position="1335"/>
        <end position="1347"/>
    </location>
</feature>
<reference evidence="10 11" key="1">
    <citation type="submission" date="2019-10" db="EMBL/GenBank/DDBJ databases">
        <title>Assembly and Annotation for the nematode Trichostrongylus colubriformis.</title>
        <authorList>
            <person name="Martin J."/>
        </authorList>
    </citation>
    <scope>NUCLEOTIDE SEQUENCE [LARGE SCALE GENOMIC DNA]</scope>
    <source>
        <strain evidence="10">G859</strain>
        <tissue evidence="10">Whole worm</tissue>
    </source>
</reference>
<keyword evidence="11" id="KW-1185">Reference proteome</keyword>
<evidence type="ECO:0000313" key="11">
    <source>
        <dbReference type="Proteomes" id="UP001331761"/>
    </source>
</evidence>
<dbReference type="InterPro" id="IPR000719">
    <property type="entry name" value="Prot_kinase_dom"/>
</dbReference>
<dbReference type="InterPro" id="IPR016024">
    <property type="entry name" value="ARM-type_fold"/>
</dbReference>
<comment type="similarity">
    <text evidence="7">Belongs to the protein kinase superfamily. CK1 Ser/Thr protein kinase family.</text>
</comment>
<dbReference type="FunFam" id="1.10.510.10:FF:000883">
    <property type="entry name" value="Tau TuBulin Kinase"/>
    <property type="match status" value="1"/>
</dbReference>
<keyword evidence="2" id="KW-0723">Serine/threonine-protein kinase</keyword>
<sequence>ISSLKKAAERQLKIVMPMVLIATCDNSLSVSNQAESVLSENFPGEKTSQATSIFAADTAKLAIDIISGRHALVQSQKYDCEDSPEQRVSRLTTQCLLVIGRLAPYSSTNAQFKEVLEGFFKQTAVIKNLTKGIPAVKSALLGICLKMTDCVPLLLDTPLASWIISNLDSPDSSICTKAFEAFTVLLSDERFYSKFDVHKAVVPKLLSLVRRKENVNLISLLSKQPKPSSTYAQVVLRTLRKTTDKIKELNLLSSDLTPFIFTEFRPTDWPMISSSLGEELLPFLKKLIVQWEKEQNYSAVSKVLRMIKIDERGEVLSAVLGKPCTTQFISEMLNTLELPEDMTAEFSRLSFHSLFINGTSDEEIDSILQNLSRFPPCEVVIRDAFLSYVDESQSSEIYSLESLQRVGMVCSQLLYADNRYRALLPTQDELLSMLTGFDVYVASDVAATYGLFGDSFQNEKSTADNKEQLLVSLEKSARRALIYFSIDCEDKAHDVSLAYAAAIFPVAQMFYDTRWRCDTMTEVLSDIVDQWQQVFQKTALASSRAISAILALPSFPATALMTLHHLRLSMARIIVRWFTFLDADSQPTFFVRCLVDALLRIKQVPDDLSLTTKLCPELDKYEYDAVHQTLIIHSEDLLPSDSTFIRFTALHMLRILSPLMYRQENDQWTEEEKVSSTGPRRLVVPDTLARMIDTASGWTSVMAFDAALMPLSSCIYSDEERVAYCDALLHSVSTTLPQILARCPENIPRSKEAEYFTSPNLDFNTEIYQRYAANLLYRTLGSLPAVTFTLNIVAIVMVDDQAAARFPAGKRFGNWVIIKRIDEGGFGQVYKVENVVTKKFAALKAESNDIEGGSALKLEMNVMKAIAADGEKPHVPNVFHAAKRRRFCYMIMTLLGENLKELKLSCPKEYMTAKTWTRIAIQCLYSIKVVHDYGFVHRDIKPNNFVMGYREDYERARLVHILDFGLSRSYAVKQKDGQWVPRRARGTAEFRGTLRYCSPNVHEKKEQGRRDDLWSLYYVFIELHCGLPWQTIRDKQKVEILKLNMSDKDLVLNFPVELHGIIPYLRTLNYYQRPDYSMFYNGLVAVMKRVGAKASDPYDWEKPETVRNIQKRLKGPYAWENAAEFFKSDPVKVNSAPPPKKKKRKEQKRVSPIMEEELRRDSRDSSDHTTGSTDMERRGDMPTELTMTDVDKKLFEKFGIRRKEDEKLRELGLRLSGELLKGPIEIEEPIPESNDLNDAKKDKKKVGEEGKGKGKETEEEKRETKPKGTGSKRKSGKKAAAGSKEKVVLKSKEKDNVKEKSAIKEMTSKEKEAEKKAEKDSENKEEPTEPTLRNGQEKDGTKAKKSDSQPPSDAPVQVTNSAPNSCLSPGPPK</sequence>
<evidence type="ECO:0000256" key="2">
    <source>
        <dbReference type="ARBA" id="ARBA00022527"/>
    </source>
</evidence>
<evidence type="ECO:0000256" key="1">
    <source>
        <dbReference type="ARBA" id="ARBA00012513"/>
    </source>
</evidence>
<keyword evidence="4" id="KW-0547">Nucleotide-binding</keyword>
<evidence type="ECO:0000259" key="9">
    <source>
        <dbReference type="PROSITE" id="PS50011"/>
    </source>
</evidence>
<dbReference type="Pfam" id="PF22958">
    <property type="entry name" value="Ltn1_1st"/>
    <property type="match status" value="1"/>
</dbReference>
<dbReference type="PROSITE" id="PS00108">
    <property type="entry name" value="PROTEIN_KINASE_ST"/>
    <property type="match status" value="1"/>
</dbReference>
<dbReference type="PANTHER" id="PTHR11909">
    <property type="entry name" value="CASEIN KINASE-RELATED"/>
    <property type="match status" value="1"/>
</dbReference>
<dbReference type="SUPFAM" id="SSF56112">
    <property type="entry name" value="Protein kinase-like (PK-like)"/>
    <property type="match status" value="1"/>
</dbReference>
<feature type="compositionally biased region" description="Basic and acidic residues" evidence="8">
    <location>
        <begin position="1237"/>
        <end position="1266"/>
    </location>
</feature>
<name>A0AAN8G5Y1_TRICO</name>
<evidence type="ECO:0000256" key="7">
    <source>
        <dbReference type="ARBA" id="ARBA00061588"/>
    </source>
</evidence>
<dbReference type="SMART" id="SM00220">
    <property type="entry name" value="S_TKc"/>
    <property type="match status" value="1"/>
</dbReference>
<feature type="compositionally biased region" description="Polar residues" evidence="8">
    <location>
        <begin position="1357"/>
        <end position="1367"/>
    </location>
</feature>
<dbReference type="InterPro" id="IPR008271">
    <property type="entry name" value="Ser/Thr_kinase_AS"/>
</dbReference>
<dbReference type="GO" id="GO:0004674">
    <property type="term" value="F:protein serine/threonine kinase activity"/>
    <property type="evidence" value="ECO:0007669"/>
    <property type="project" value="UniProtKB-KW"/>
</dbReference>
<feature type="domain" description="Protein kinase" evidence="9">
    <location>
        <begin position="815"/>
        <end position="1087"/>
    </location>
</feature>
<keyword evidence="6" id="KW-0067">ATP-binding</keyword>
<dbReference type="InterPro" id="IPR050235">
    <property type="entry name" value="CK1_Ser-Thr_kinase"/>
</dbReference>
<proteinExistence type="inferred from homology"/>
<dbReference type="SUPFAM" id="SSF48371">
    <property type="entry name" value="ARM repeat"/>
    <property type="match status" value="1"/>
</dbReference>
<feature type="non-terminal residue" evidence="10">
    <location>
        <position position="1"/>
    </location>
</feature>
<dbReference type="PROSITE" id="PS50011">
    <property type="entry name" value="PROTEIN_KINASE_DOM"/>
    <property type="match status" value="1"/>
</dbReference>
<dbReference type="Gene3D" id="1.10.510.10">
    <property type="entry name" value="Transferase(Phosphotransferase) domain 1"/>
    <property type="match status" value="1"/>
</dbReference>
<evidence type="ECO:0000256" key="8">
    <source>
        <dbReference type="SAM" id="MobiDB-lite"/>
    </source>
</evidence>
<dbReference type="InterPro" id="IPR054476">
    <property type="entry name" value="Ltn1_N"/>
</dbReference>
<gene>
    <name evidence="10" type="ORF">GCK32_005604</name>
</gene>
<feature type="region of interest" description="Disordered" evidence="8">
    <location>
        <begin position="1130"/>
        <end position="1191"/>
    </location>
</feature>
<feature type="compositionally biased region" description="Low complexity" evidence="8">
    <location>
        <begin position="1213"/>
        <end position="1223"/>
    </location>
</feature>
<dbReference type="Proteomes" id="UP001331761">
    <property type="component" value="Unassembled WGS sequence"/>
</dbReference>
<dbReference type="GO" id="GO:0005524">
    <property type="term" value="F:ATP binding"/>
    <property type="evidence" value="ECO:0007669"/>
    <property type="project" value="UniProtKB-KW"/>
</dbReference>
<evidence type="ECO:0000256" key="3">
    <source>
        <dbReference type="ARBA" id="ARBA00022679"/>
    </source>
</evidence>
<dbReference type="FunFam" id="3.30.200.20:FF:000358">
    <property type="entry name" value="Tau tubulin kinase 2b"/>
    <property type="match status" value="1"/>
</dbReference>
<dbReference type="GO" id="GO:0015630">
    <property type="term" value="C:microtubule cytoskeleton"/>
    <property type="evidence" value="ECO:0007669"/>
    <property type="project" value="UniProtKB-ARBA"/>
</dbReference>
<feature type="compositionally biased region" description="Basic and acidic residues" evidence="8">
    <location>
        <begin position="1156"/>
        <end position="1167"/>
    </location>
</feature>
<evidence type="ECO:0000313" key="10">
    <source>
        <dbReference type="EMBL" id="KAK5977483.1"/>
    </source>
</evidence>